<accession>A0A3D9KIG5</accession>
<dbReference type="AlphaFoldDB" id="A0A3D9KIG5"/>
<dbReference type="InterPro" id="IPR020103">
    <property type="entry name" value="PsdUridine_synth_cat_dom_sf"/>
</dbReference>
<dbReference type="GO" id="GO:0003723">
    <property type="term" value="F:RNA binding"/>
    <property type="evidence" value="ECO:0007669"/>
    <property type="project" value="UniProtKB-KW"/>
</dbReference>
<comment type="caution">
    <text evidence="10">The sequence shown here is derived from an EMBL/GenBank/DDBJ whole genome shotgun (WGS) entry which is preliminary data.</text>
</comment>
<dbReference type="SUPFAM" id="SSF55174">
    <property type="entry name" value="Alpha-L RNA-binding motif"/>
    <property type="match status" value="1"/>
</dbReference>
<dbReference type="InterPro" id="IPR006225">
    <property type="entry name" value="PsdUridine_synth_RluC/D"/>
</dbReference>
<dbReference type="InterPro" id="IPR006224">
    <property type="entry name" value="PsdUridine_synth_RluA-like_CS"/>
</dbReference>
<dbReference type="OrthoDB" id="9773999at2"/>
<dbReference type="InterPro" id="IPR006145">
    <property type="entry name" value="PsdUridine_synth_RsuA/RluA"/>
</dbReference>
<dbReference type="SUPFAM" id="SSF55120">
    <property type="entry name" value="Pseudouridine synthase"/>
    <property type="match status" value="1"/>
</dbReference>
<evidence type="ECO:0000256" key="7">
    <source>
        <dbReference type="RuleBase" id="RU362028"/>
    </source>
</evidence>
<reference evidence="10 11" key="1">
    <citation type="submission" date="2018-07" db="EMBL/GenBank/DDBJ databases">
        <title>Genomic Encyclopedia of Type Strains, Phase III (KMG-III): the genomes of soil and plant-associated and newly described type strains.</title>
        <authorList>
            <person name="Whitman W."/>
        </authorList>
    </citation>
    <scope>NUCLEOTIDE SEQUENCE [LARGE SCALE GENOMIC DNA]</scope>
    <source>
        <strain evidence="10 11">CECT 7287</strain>
    </source>
</reference>
<dbReference type="GO" id="GO:0000455">
    <property type="term" value="P:enzyme-directed rRNA pseudouridine synthesis"/>
    <property type="evidence" value="ECO:0007669"/>
    <property type="project" value="UniProtKB-ARBA"/>
</dbReference>
<protein>
    <recommendedName>
        <fullName evidence="7">Pseudouridine synthase</fullName>
        <ecNumber evidence="7">5.4.99.-</ecNumber>
    </recommendedName>
</protein>
<dbReference type="PROSITE" id="PS01129">
    <property type="entry name" value="PSI_RLU"/>
    <property type="match status" value="1"/>
</dbReference>
<evidence type="ECO:0000256" key="4">
    <source>
        <dbReference type="ARBA" id="ARBA00023235"/>
    </source>
</evidence>
<evidence type="ECO:0000256" key="6">
    <source>
        <dbReference type="PROSITE-ProRule" id="PRU00182"/>
    </source>
</evidence>
<feature type="compositionally biased region" description="Polar residues" evidence="8">
    <location>
        <begin position="11"/>
        <end position="21"/>
    </location>
</feature>
<comment type="similarity">
    <text evidence="2 7">Belongs to the pseudouridine synthase RluA family.</text>
</comment>
<evidence type="ECO:0000256" key="1">
    <source>
        <dbReference type="ARBA" id="ARBA00000073"/>
    </source>
</evidence>
<organism evidence="10 11">
    <name type="scientific">Cohnella phaseoli</name>
    <dbReference type="NCBI Taxonomy" id="456490"/>
    <lineage>
        <taxon>Bacteria</taxon>
        <taxon>Bacillati</taxon>
        <taxon>Bacillota</taxon>
        <taxon>Bacilli</taxon>
        <taxon>Bacillales</taxon>
        <taxon>Paenibacillaceae</taxon>
        <taxon>Cohnella</taxon>
    </lineage>
</organism>
<evidence type="ECO:0000256" key="3">
    <source>
        <dbReference type="ARBA" id="ARBA00022884"/>
    </source>
</evidence>
<dbReference type="Pfam" id="PF00849">
    <property type="entry name" value="PseudoU_synth_2"/>
    <property type="match status" value="1"/>
</dbReference>
<dbReference type="FunFam" id="3.30.2350.10:FF:000006">
    <property type="entry name" value="Pseudouridine synthase"/>
    <property type="match status" value="1"/>
</dbReference>
<evidence type="ECO:0000256" key="8">
    <source>
        <dbReference type="SAM" id="MobiDB-lite"/>
    </source>
</evidence>
<dbReference type="Proteomes" id="UP000256977">
    <property type="component" value="Unassembled WGS sequence"/>
</dbReference>
<keyword evidence="11" id="KW-1185">Reference proteome</keyword>
<dbReference type="GO" id="GO:0120159">
    <property type="term" value="F:rRNA pseudouridine synthase activity"/>
    <property type="evidence" value="ECO:0007669"/>
    <property type="project" value="UniProtKB-ARBA"/>
</dbReference>
<evidence type="ECO:0000259" key="9">
    <source>
        <dbReference type="SMART" id="SM00363"/>
    </source>
</evidence>
<name>A0A3D9KIG5_9BACL</name>
<evidence type="ECO:0000256" key="5">
    <source>
        <dbReference type="PIRSR" id="PIRSR606225-1"/>
    </source>
</evidence>
<evidence type="ECO:0000313" key="11">
    <source>
        <dbReference type="Proteomes" id="UP000256977"/>
    </source>
</evidence>
<dbReference type="EMBL" id="QRDZ01000003">
    <property type="protein sequence ID" value="RED86169.1"/>
    <property type="molecule type" value="Genomic_DNA"/>
</dbReference>
<dbReference type="PANTHER" id="PTHR21600:SF44">
    <property type="entry name" value="RIBOSOMAL LARGE SUBUNIT PSEUDOURIDINE SYNTHASE D"/>
    <property type="match status" value="1"/>
</dbReference>
<dbReference type="InterPro" id="IPR036986">
    <property type="entry name" value="S4_RNA-bd_sf"/>
</dbReference>
<dbReference type="EC" id="5.4.99.-" evidence="7"/>
<feature type="region of interest" description="Disordered" evidence="8">
    <location>
        <begin position="1"/>
        <end position="29"/>
    </location>
</feature>
<dbReference type="Gene3D" id="3.10.290.10">
    <property type="entry name" value="RNA-binding S4 domain"/>
    <property type="match status" value="1"/>
</dbReference>
<evidence type="ECO:0000256" key="2">
    <source>
        <dbReference type="ARBA" id="ARBA00010876"/>
    </source>
</evidence>
<dbReference type="CDD" id="cd02869">
    <property type="entry name" value="PseudoU_synth_RluA_like"/>
    <property type="match status" value="1"/>
</dbReference>
<dbReference type="InterPro" id="IPR050188">
    <property type="entry name" value="RluA_PseudoU_synthase"/>
</dbReference>
<proteinExistence type="inferred from homology"/>
<dbReference type="Gene3D" id="3.30.2350.10">
    <property type="entry name" value="Pseudouridine synthase"/>
    <property type="match status" value="1"/>
</dbReference>
<dbReference type="InterPro" id="IPR002942">
    <property type="entry name" value="S4_RNA-bd"/>
</dbReference>
<feature type="domain" description="RNA-binding S4" evidence="9">
    <location>
        <begin position="32"/>
        <end position="100"/>
    </location>
</feature>
<evidence type="ECO:0000313" key="10">
    <source>
        <dbReference type="EMBL" id="RED86169.1"/>
    </source>
</evidence>
<sequence length="326" mass="36166">MAMESKPKTNLPDSSPSNESFEWTVEEGQKGERVDKHIAQMLAQQDQSFSRSQIQEWIRTGAATVNGAEVKANAKLAVGDTIRIVLPEPEPVEAFPENIPLEIAYEDSDVIVINKPRGMVVHPAAGHPSGTVVNALLYHCKDLSGINGVMRPGIVHRIDKDTSGLLMVAKNDLAHASLAEQLKEHSVTRKYRALVYGVMQHDKGTVDAPIGRANHDRKLYVVTEKNSKHAVTHFAVNERFDEYTLLDLRLETGRTHQIRVHMKYIGYPLVGDPVYGGKSGRTLGMSGQALHAETLGFKHPRTGEYLEFSAPIPEDMEHALDILRTR</sequence>
<comment type="function">
    <text evidence="7">Responsible for synthesis of pseudouridine from uracil.</text>
</comment>
<feature type="active site" evidence="5">
    <location>
        <position position="159"/>
    </location>
</feature>
<dbReference type="SMART" id="SM00363">
    <property type="entry name" value="S4"/>
    <property type="match status" value="1"/>
</dbReference>
<keyword evidence="4 7" id="KW-0413">Isomerase</keyword>
<comment type="catalytic activity">
    <reaction evidence="1 7">
        <text>a uridine in RNA = a pseudouridine in RNA</text>
        <dbReference type="Rhea" id="RHEA:48348"/>
        <dbReference type="Rhea" id="RHEA-COMP:12068"/>
        <dbReference type="Rhea" id="RHEA-COMP:12069"/>
        <dbReference type="ChEBI" id="CHEBI:65314"/>
        <dbReference type="ChEBI" id="CHEBI:65315"/>
    </reaction>
</comment>
<dbReference type="NCBIfam" id="TIGR00005">
    <property type="entry name" value="rluA_subfam"/>
    <property type="match status" value="1"/>
</dbReference>
<dbReference type="CDD" id="cd00165">
    <property type="entry name" value="S4"/>
    <property type="match status" value="1"/>
</dbReference>
<dbReference type="PANTHER" id="PTHR21600">
    <property type="entry name" value="MITOCHONDRIAL RNA PSEUDOURIDINE SYNTHASE"/>
    <property type="match status" value="1"/>
</dbReference>
<keyword evidence="3 6" id="KW-0694">RNA-binding</keyword>
<gene>
    <name evidence="10" type="ORF">DFP98_10317</name>
</gene>
<dbReference type="PROSITE" id="PS50889">
    <property type="entry name" value="S4"/>
    <property type="match status" value="1"/>
</dbReference>